<sequence>MKDNSNFSALMHAVCVGLGYCGSVKDGRTLHVTDLLPAAGMLSAEDFASCVFLAEGMAPDTKNHREEIMQAFVQHMGADRVDVMHLDWSKPE</sequence>
<evidence type="ECO:0000313" key="2">
    <source>
        <dbReference type="Proteomes" id="UP000025171"/>
    </source>
</evidence>
<reference evidence="1 2" key="1">
    <citation type="journal article" date="2014" name="Antonie Van Leeuwenhoek">
        <title>Hyphomonas beringensis sp. nov. and Hyphomonas chukchiensis sp. nov., isolated from surface seawater of the Bering Sea and Chukchi Sea.</title>
        <authorList>
            <person name="Li C."/>
            <person name="Lai Q."/>
            <person name="Li G."/>
            <person name="Dong C."/>
            <person name="Wang J."/>
            <person name="Liao Y."/>
            <person name="Shao Z."/>
        </authorList>
    </citation>
    <scope>NUCLEOTIDE SEQUENCE [LARGE SCALE GENOMIC DNA]</scope>
    <source>
        <strain evidence="1 2">MHS-2</strain>
    </source>
</reference>
<keyword evidence="2" id="KW-1185">Reference proteome</keyword>
<comment type="caution">
    <text evidence="1">The sequence shown here is derived from an EMBL/GenBank/DDBJ whole genome shotgun (WGS) entry which is preliminary data.</text>
</comment>
<dbReference type="AlphaFoldDB" id="A0A059FUU9"/>
<protein>
    <submittedName>
        <fullName evidence="1">Uncharacterized protein</fullName>
    </submittedName>
</protein>
<name>A0A059FUU9_9PROT</name>
<dbReference type="OrthoDB" id="7573556at2"/>
<dbReference type="PATRIC" id="fig|1280950.3.peg.766"/>
<gene>
    <name evidence="1" type="ORF">HJO_03760</name>
</gene>
<dbReference type="EMBL" id="ARYK01000001">
    <property type="protein sequence ID" value="KCZ94460.1"/>
    <property type="molecule type" value="Genomic_DNA"/>
</dbReference>
<evidence type="ECO:0000313" key="1">
    <source>
        <dbReference type="EMBL" id="KCZ94460.1"/>
    </source>
</evidence>
<dbReference type="Proteomes" id="UP000025171">
    <property type="component" value="Unassembled WGS sequence"/>
</dbReference>
<dbReference type="STRING" id="1280950.HJO_03760"/>
<proteinExistence type="predicted"/>
<accession>A0A059FUU9</accession>
<organism evidence="1 2">
    <name type="scientific">Hyphomonas johnsonii MHS-2</name>
    <dbReference type="NCBI Taxonomy" id="1280950"/>
    <lineage>
        <taxon>Bacteria</taxon>
        <taxon>Pseudomonadati</taxon>
        <taxon>Pseudomonadota</taxon>
        <taxon>Alphaproteobacteria</taxon>
        <taxon>Hyphomonadales</taxon>
        <taxon>Hyphomonadaceae</taxon>
        <taxon>Hyphomonas</taxon>
    </lineage>
</organism>
<dbReference type="RefSeq" id="WP_156945405.1">
    <property type="nucleotide sequence ID" value="NZ_ARYK01000001.1"/>
</dbReference>